<name>A0ABU1XUR0_9GAMM</name>
<gene>
    <name evidence="1" type="ORF">J2W68_000509</name>
</gene>
<protein>
    <recommendedName>
        <fullName evidence="3">DUF2188 domain-containing protein</fullName>
    </recommendedName>
</protein>
<accession>A0ABU1XUR0</accession>
<reference evidence="1 2" key="1">
    <citation type="submission" date="2023-07" db="EMBL/GenBank/DDBJ databases">
        <title>Sorghum-associated microbial communities from plants grown in Nebraska, USA.</title>
        <authorList>
            <person name="Schachtman D."/>
        </authorList>
    </citation>
    <scope>NUCLEOTIDE SEQUENCE [LARGE SCALE GENOMIC DNA]</scope>
    <source>
        <strain evidence="1 2">4099</strain>
    </source>
</reference>
<keyword evidence="2" id="KW-1185">Reference proteome</keyword>
<evidence type="ECO:0008006" key="3">
    <source>
        <dbReference type="Google" id="ProtNLM"/>
    </source>
</evidence>
<dbReference type="EMBL" id="JAVDWO010000002">
    <property type="protein sequence ID" value="MDR7191801.1"/>
    <property type="molecule type" value="Genomic_DNA"/>
</dbReference>
<sequence length="67" mass="7209">MVEIRALEGGRFEVHAEGRHCEAFEGPLGAIAAAHALAADIAQETHDPVTIVSPWGDRSVSEVRRMS</sequence>
<organism evidence="1 2">
    <name type="scientific">Luteimonas terrae</name>
    <dbReference type="NCBI Taxonomy" id="1530191"/>
    <lineage>
        <taxon>Bacteria</taxon>
        <taxon>Pseudomonadati</taxon>
        <taxon>Pseudomonadota</taxon>
        <taxon>Gammaproteobacteria</taxon>
        <taxon>Lysobacterales</taxon>
        <taxon>Lysobacteraceae</taxon>
        <taxon>Luteimonas</taxon>
    </lineage>
</organism>
<dbReference type="RefSeq" id="WP_310232503.1">
    <property type="nucleotide sequence ID" value="NZ_JAVDWO010000002.1"/>
</dbReference>
<evidence type="ECO:0000313" key="1">
    <source>
        <dbReference type="EMBL" id="MDR7191801.1"/>
    </source>
</evidence>
<evidence type="ECO:0000313" key="2">
    <source>
        <dbReference type="Proteomes" id="UP001256588"/>
    </source>
</evidence>
<dbReference type="Proteomes" id="UP001256588">
    <property type="component" value="Unassembled WGS sequence"/>
</dbReference>
<proteinExistence type="predicted"/>
<comment type="caution">
    <text evidence="1">The sequence shown here is derived from an EMBL/GenBank/DDBJ whole genome shotgun (WGS) entry which is preliminary data.</text>
</comment>